<dbReference type="RefSeq" id="WP_090413186.1">
    <property type="nucleotide sequence ID" value="NZ_FNOY01000016.1"/>
</dbReference>
<evidence type="ECO:0000313" key="3">
    <source>
        <dbReference type="Proteomes" id="UP000198640"/>
    </source>
</evidence>
<sequence>MARTVAVTGATGFIGRALLDKLVASGWAVRALTRRALPGDNHPAISWIRGDLDDLAALRSLVKDAHAVIHCAGAVKGKSWHDFHRANVVGTRNILQIAAEAAQAPKFLYISSLAAREPGLSWYARSKFEAEQLMPLFSDRLTLAVLRPAAVYGPGDKALRPLFQSMRYGIFPALGAPGNRFGLVHVYDLLAAINCWLDAARPVTGTYEIDDGTPGGYDYVTIARIAQAVTGKPVRYFYLPWVGMQLIANLNLWLARLLNYAPMLTPGKVQELRHPDWVCDISPLLAALDNWHPVIRLQAALPELIKS</sequence>
<dbReference type="InterPro" id="IPR051783">
    <property type="entry name" value="NAD(P)-dependent_oxidoreduct"/>
</dbReference>
<dbReference type="PANTHER" id="PTHR48079:SF6">
    <property type="entry name" value="NAD(P)-BINDING DOMAIN-CONTAINING PROTEIN-RELATED"/>
    <property type="match status" value="1"/>
</dbReference>
<reference evidence="2 3" key="1">
    <citation type="submission" date="2016-10" db="EMBL/GenBank/DDBJ databases">
        <authorList>
            <person name="de Groot N.N."/>
        </authorList>
    </citation>
    <scope>NUCLEOTIDE SEQUENCE [LARGE SCALE GENOMIC DNA]</scope>
    <source>
        <strain evidence="2 3">Nm1</strain>
    </source>
</reference>
<dbReference type="InterPro" id="IPR036291">
    <property type="entry name" value="NAD(P)-bd_dom_sf"/>
</dbReference>
<dbReference type="STRING" id="44576.SAMN05421881_101631"/>
<dbReference type="PANTHER" id="PTHR48079">
    <property type="entry name" value="PROTEIN YEEZ"/>
    <property type="match status" value="1"/>
</dbReference>
<gene>
    <name evidence="2" type="ORF">SAMN05421881_101631</name>
</gene>
<evidence type="ECO:0000259" key="1">
    <source>
        <dbReference type="Pfam" id="PF01370"/>
    </source>
</evidence>
<dbReference type="Pfam" id="PF01370">
    <property type="entry name" value="Epimerase"/>
    <property type="match status" value="1"/>
</dbReference>
<dbReference type="GO" id="GO:0004029">
    <property type="term" value="F:aldehyde dehydrogenase (NAD+) activity"/>
    <property type="evidence" value="ECO:0007669"/>
    <property type="project" value="TreeGrafter"/>
</dbReference>
<evidence type="ECO:0000313" key="2">
    <source>
        <dbReference type="EMBL" id="SDY05493.1"/>
    </source>
</evidence>
<proteinExistence type="predicted"/>
<dbReference type="OrthoDB" id="5292533at2"/>
<feature type="domain" description="NAD-dependent epimerase/dehydratase" evidence="1">
    <location>
        <begin position="5"/>
        <end position="199"/>
    </location>
</feature>
<dbReference type="EMBL" id="FNOY01000016">
    <property type="protein sequence ID" value="SDY05493.1"/>
    <property type="molecule type" value="Genomic_DNA"/>
</dbReference>
<dbReference type="Gene3D" id="3.40.50.720">
    <property type="entry name" value="NAD(P)-binding Rossmann-like Domain"/>
    <property type="match status" value="1"/>
</dbReference>
<keyword evidence="3" id="KW-1185">Reference proteome</keyword>
<dbReference type="SUPFAM" id="SSF51735">
    <property type="entry name" value="NAD(P)-binding Rossmann-fold domains"/>
    <property type="match status" value="1"/>
</dbReference>
<organism evidence="2 3">
    <name type="scientific">Nitrosomonas halophila</name>
    <dbReference type="NCBI Taxonomy" id="44576"/>
    <lineage>
        <taxon>Bacteria</taxon>
        <taxon>Pseudomonadati</taxon>
        <taxon>Pseudomonadota</taxon>
        <taxon>Betaproteobacteria</taxon>
        <taxon>Nitrosomonadales</taxon>
        <taxon>Nitrosomonadaceae</taxon>
        <taxon>Nitrosomonas</taxon>
    </lineage>
</organism>
<dbReference type="AlphaFoldDB" id="A0A1H3GQ92"/>
<dbReference type="GO" id="GO:0005737">
    <property type="term" value="C:cytoplasm"/>
    <property type="evidence" value="ECO:0007669"/>
    <property type="project" value="TreeGrafter"/>
</dbReference>
<dbReference type="InterPro" id="IPR001509">
    <property type="entry name" value="Epimerase_deHydtase"/>
</dbReference>
<protein>
    <submittedName>
        <fullName evidence="2">Nucleoside-diphosphate-sugar epimerase</fullName>
    </submittedName>
</protein>
<accession>A0A1H3GQ92</accession>
<name>A0A1H3GQ92_9PROT</name>
<dbReference type="Proteomes" id="UP000198640">
    <property type="component" value="Unassembled WGS sequence"/>
</dbReference>